<dbReference type="CDD" id="cd20653">
    <property type="entry name" value="CYP81"/>
    <property type="match status" value="2"/>
</dbReference>
<dbReference type="GO" id="GO:0005506">
    <property type="term" value="F:iron ion binding"/>
    <property type="evidence" value="ECO:0007669"/>
    <property type="project" value="InterPro"/>
</dbReference>
<dbReference type="PANTHER" id="PTHR47947:SF3">
    <property type="entry name" value="CYTOCHROME P450 81D1-LIKE"/>
    <property type="match status" value="1"/>
</dbReference>
<evidence type="ECO:0000256" key="2">
    <source>
        <dbReference type="ARBA" id="ARBA00010617"/>
    </source>
</evidence>
<feature type="transmembrane region" description="Helical" evidence="10">
    <location>
        <begin position="6"/>
        <end position="24"/>
    </location>
</feature>
<evidence type="ECO:0000313" key="11">
    <source>
        <dbReference type="EMBL" id="KAK2985653.1"/>
    </source>
</evidence>
<keyword evidence="12" id="KW-1185">Reference proteome</keyword>
<dbReference type="GO" id="GO:0016020">
    <property type="term" value="C:membrane"/>
    <property type="evidence" value="ECO:0007669"/>
    <property type="project" value="UniProtKB-SubCell"/>
</dbReference>
<dbReference type="Gene3D" id="1.10.630.10">
    <property type="entry name" value="Cytochrome P450"/>
    <property type="match status" value="2"/>
</dbReference>
<dbReference type="AlphaFoldDB" id="A0AA88RAE3"/>
<dbReference type="PANTHER" id="PTHR47947">
    <property type="entry name" value="CYTOCHROME P450 82C3-RELATED"/>
    <property type="match status" value="1"/>
</dbReference>
<dbReference type="GO" id="GO:0004497">
    <property type="term" value="F:monooxygenase activity"/>
    <property type="evidence" value="ECO:0007669"/>
    <property type="project" value="UniProtKB-KW"/>
</dbReference>
<evidence type="ECO:0000256" key="7">
    <source>
        <dbReference type="ARBA" id="ARBA00023033"/>
    </source>
</evidence>
<evidence type="ECO:0008006" key="13">
    <source>
        <dbReference type="Google" id="ProtNLM"/>
    </source>
</evidence>
<dbReference type="InterPro" id="IPR001128">
    <property type="entry name" value="Cyt_P450"/>
</dbReference>
<evidence type="ECO:0000256" key="3">
    <source>
        <dbReference type="ARBA" id="ARBA00022617"/>
    </source>
</evidence>
<dbReference type="InterPro" id="IPR002401">
    <property type="entry name" value="Cyt_P450_E_grp-I"/>
</dbReference>
<keyword evidence="4 9" id="KW-0479">Metal-binding</keyword>
<evidence type="ECO:0000256" key="8">
    <source>
        <dbReference type="ARBA" id="ARBA00023136"/>
    </source>
</evidence>
<dbReference type="Proteomes" id="UP001187471">
    <property type="component" value="Unassembled WGS sequence"/>
</dbReference>
<evidence type="ECO:0000256" key="4">
    <source>
        <dbReference type="ARBA" id="ARBA00022723"/>
    </source>
</evidence>
<keyword evidence="10" id="KW-0812">Transmembrane</keyword>
<dbReference type="InterPro" id="IPR036396">
    <property type="entry name" value="Cyt_P450_sf"/>
</dbReference>
<evidence type="ECO:0000256" key="10">
    <source>
        <dbReference type="SAM" id="Phobius"/>
    </source>
</evidence>
<keyword evidence="8 10" id="KW-0472">Membrane</keyword>
<dbReference type="PRINTS" id="PR00463">
    <property type="entry name" value="EP450I"/>
</dbReference>
<evidence type="ECO:0000256" key="1">
    <source>
        <dbReference type="ARBA" id="ARBA00004370"/>
    </source>
</evidence>
<accession>A0AA88RAE3</accession>
<gene>
    <name evidence="11" type="ORF">RJ640_006916</name>
</gene>
<evidence type="ECO:0000256" key="9">
    <source>
        <dbReference type="PIRSR" id="PIRSR602401-1"/>
    </source>
</evidence>
<reference evidence="11" key="1">
    <citation type="submission" date="2022-12" db="EMBL/GenBank/DDBJ databases">
        <title>Draft genome assemblies for two species of Escallonia (Escalloniales).</title>
        <authorList>
            <person name="Chanderbali A."/>
            <person name="Dervinis C."/>
            <person name="Anghel I."/>
            <person name="Soltis D."/>
            <person name="Soltis P."/>
            <person name="Zapata F."/>
        </authorList>
    </citation>
    <scope>NUCLEOTIDE SEQUENCE</scope>
    <source>
        <strain evidence="11">UCBG92.1500</strain>
        <tissue evidence="11">Leaf</tissue>
    </source>
</reference>
<dbReference type="FunFam" id="1.10.630.10:FF:000023">
    <property type="entry name" value="Cytochrome P450 family protein"/>
    <property type="match status" value="2"/>
</dbReference>
<dbReference type="PROSITE" id="PS00086">
    <property type="entry name" value="CYTOCHROME_P450"/>
    <property type="match status" value="2"/>
</dbReference>
<comment type="cofactor">
    <cofactor evidence="9">
        <name>heme</name>
        <dbReference type="ChEBI" id="CHEBI:30413"/>
    </cofactor>
</comment>
<proteinExistence type="inferred from homology"/>
<dbReference type="GO" id="GO:0020037">
    <property type="term" value="F:heme binding"/>
    <property type="evidence" value="ECO:0007669"/>
    <property type="project" value="InterPro"/>
</dbReference>
<keyword evidence="5" id="KW-0560">Oxidoreductase</keyword>
<dbReference type="PRINTS" id="PR00385">
    <property type="entry name" value="P450"/>
</dbReference>
<evidence type="ECO:0000256" key="5">
    <source>
        <dbReference type="ARBA" id="ARBA00023002"/>
    </source>
</evidence>
<evidence type="ECO:0000256" key="6">
    <source>
        <dbReference type="ARBA" id="ARBA00023004"/>
    </source>
</evidence>
<dbReference type="InterPro" id="IPR050651">
    <property type="entry name" value="Plant_Cytochrome_P450_Monoox"/>
</dbReference>
<keyword evidence="6 9" id="KW-0408">Iron</keyword>
<keyword evidence="3 9" id="KW-0349">Heme</keyword>
<keyword evidence="10" id="KW-1133">Transmembrane helix</keyword>
<dbReference type="GO" id="GO:0016705">
    <property type="term" value="F:oxidoreductase activity, acting on paired donors, with incorporation or reduction of molecular oxygen"/>
    <property type="evidence" value="ECO:0007669"/>
    <property type="project" value="InterPro"/>
</dbReference>
<evidence type="ECO:0000313" key="12">
    <source>
        <dbReference type="Proteomes" id="UP001187471"/>
    </source>
</evidence>
<feature type="binding site" description="axial binding residue" evidence="9">
    <location>
        <position position="938"/>
    </location>
    <ligand>
        <name>heme</name>
        <dbReference type="ChEBI" id="CHEBI:30413"/>
    </ligand>
    <ligandPart>
        <name>Fe</name>
        <dbReference type="ChEBI" id="CHEBI:18248"/>
    </ligandPart>
</feature>
<dbReference type="InterPro" id="IPR017972">
    <property type="entry name" value="Cyt_P450_CS"/>
</dbReference>
<protein>
    <recommendedName>
        <fullName evidence="13">Cytochrome P450</fullName>
    </recommendedName>
</protein>
<comment type="subcellular location">
    <subcellularLocation>
        <location evidence="1">Membrane</location>
    </subcellularLocation>
</comment>
<comment type="caution">
    <text evidence="11">The sequence shown here is derived from an EMBL/GenBank/DDBJ whole genome shotgun (WGS) entry which is preliminary data.</text>
</comment>
<dbReference type="EMBL" id="JAVXUO010001134">
    <property type="protein sequence ID" value="KAK2985653.1"/>
    <property type="molecule type" value="Genomic_DNA"/>
</dbReference>
<dbReference type="SUPFAM" id="SSF48264">
    <property type="entry name" value="Cytochrome P450"/>
    <property type="match status" value="2"/>
</dbReference>
<name>A0AA88RAE3_9ASTE</name>
<comment type="similarity">
    <text evidence="2">Belongs to the cytochrome P450 family.</text>
</comment>
<organism evidence="11 12">
    <name type="scientific">Escallonia rubra</name>
    <dbReference type="NCBI Taxonomy" id="112253"/>
    <lineage>
        <taxon>Eukaryota</taxon>
        <taxon>Viridiplantae</taxon>
        <taxon>Streptophyta</taxon>
        <taxon>Embryophyta</taxon>
        <taxon>Tracheophyta</taxon>
        <taxon>Spermatophyta</taxon>
        <taxon>Magnoliopsida</taxon>
        <taxon>eudicotyledons</taxon>
        <taxon>Gunneridae</taxon>
        <taxon>Pentapetalae</taxon>
        <taxon>asterids</taxon>
        <taxon>campanulids</taxon>
        <taxon>Escalloniales</taxon>
        <taxon>Escalloniaceae</taxon>
        <taxon>Escallonia</taxon>
    </lineage>
</organism>
<dbReference type="Pfam" id="PF00067">
    <property type="entry name" value="p450"/>
    <property type="match status" value="2"/>
</dbReference>
<sequence length="1002" mass="112407">MDTLYYFLYLPLILALYTFTTHFLHELRNLPPSPFPALPILGHLHLLKPPLHRALCKLSTRHGPVLLLHFGSRPVLLVSSPSAAEECLTKNDVVFANRPRFLAGKHLGYNFSTVAWAPYGPHWRNLRRIASVEILSAHRLHALQAIRADEVRLTLRRLFLNGKPAVEMKSVFFEMMLNVMMRVIAGKRYYGERAAEAEEARRFREIVMETFKVNGATNLADFLPVVRWMGVGGMEKRLVALQVKIDAFAQGLVDERRGGGGSGGGDEAEGRNKTMIEVLLGLQAEEPEYYTDEIVKGIMLNLLAAGTDTSAGTMEWTLSLLLNNPDHLKKAQAEIDNCIGQDRLVDESDIADLPYLRCIMNEALRMYPAGPLLVPHESSQECMVGGYRIPQGTMLLVNMWAMQNDPKIWEDPRKFKPERFEGLEGSRDGFKFVPFGYGRRACPGESLAMRVVGLALGSLLQCFDWERVSKEMVDMTEGPGLTMPKAQPLVATCRPRPIMYLGSKVSAMPNDVEPTFAYLNQFGRGPFRLRHCIAMGRSAAKPTANAFSCSRNKVSDRYGPVLFLWFGSRLVLLVTSPEAAEECFTKNDIIFANRPRLLLGKLLGYNYTSLAWAPYGDHWRNLRRITSLELLSSRRLQMLSHIRVDEVQSLIRRLFQASTENPDGTIDLQSAFFELIFNVLMRMIAGKRYYGKDVAHTEEAKRFQDIVLEVSRVGAASTVGDFLPIMRWFGNKGAEKLMEIHEKRDGFMQDLIQGHRESKFDAFSQGRGKTMIEVLLSLHETEPENYTDETIRGLIVVLFQAGADTSVGTMEWAMSHLLNNPQILKKVQTEIDNHVGHIRLIAESDVGELPYLNCIIKETLRMNPPAPFLVPHESSEECTVGGFCIPSGTMLMVNVWGIQNDPKVWVDPEKFMPERFEGPEGTKNGFKWMPFGSGRRGCPGENLAIRMVGLAVGSLLQCFDWERIGKELVDMTEGTAATMSKAAPLMAKCQPRAAAAGLLSPF</sequence>
<keyword evidence="7" id="KW-0503">Monooxygenase</keyword>